<evidence type="ECO:0000313" key="6">
    <source>
        <dbReference type="Proteomes" id="UP000199236"/>
    </source>
</evidence>
<keyword evidence="2" id="KW-0184">Conjugation</keyword>
<evidence type="ECO:0000313" key="5">
    <source>
        <dbReference type="EMBL" id="SFO96820.1"/>
    </source>
</evidence>
<dbReference type="InterPro" id="IPR005053">
    <property type="entry name" value="MobA_MobL"/>
</dbReference>
<dbReference type="Proteomes" id="UP000199236">
    <property type="component" value="Unassembled WGS sequence"/>
</dbReference>
<proteinExistence type="inferred from homology"/>
<name>A0A1I5LHN3_9HYPH</name>
<sequence length="454" mass="51426">MSTYHATISLSAISSDPRSASNQSAIKKGGKALSTASAVSQAKAHVQYIVDPNKTDLAQEGMILASTEDGHVTTSQERRELIQSISEKLDRRTQKLQKPNRDGSKKPPILKSRVRVMDKIIVSLPNDATLEHQAEIGRLTLSALIGDSGAFGIAAIHGDCENNKHMHIALIDGPESRDAAQKRAETRCETKPDKVIRVRQGDHLRLNEAYAKRNTRLKIGEIINNVADRHGLRRAELRSLEELGIEREPQIHEGPRISQARRGDERASCISDLPPRTREALEHNVATIMTDRQPDEPLGEIDPRIFPERLRPYIDDGVKHMNEAMRHQQERAQKRAATVSANSTWVDGLAIQQHYMRLRKSLKKKDRQEAILWRYGDAKRRLKMVREGRRSQLLGRAASRRSFAIGRLMGVIKVVDKFFLLGSSHPSVHAGCDHQVYDDQRSQRYRLRRIERER</sequence>
<protein>
    <submittedName>
        <fullName evidence="5">MobA/MobL family protein</fullName>
    </submittedName>
</protein>
<dbReference type="EMBL" id="FOVR01000017">
    <property type="protein sequence ID" value="SFO96820.1"/>
    <property type="molecule type" value="Genomic_DNA"/>
</dbReference>
<feature type="domain" description="MobA/MobL protein" evidence="4">
    <location>
        <begin position="116"/>
        <end position="260"/>
    </location>
</feature>
<accession>A0A1I5LHN3</accession>
<feature type="compositionally biased region" description="Basic and acidic residues" evidence="3">
    <location>
        <begin position="87"/>
        <end position="105"/>
    </location>
</feature>
<reference evidence="5 6" key="1">
    <citation type="submission" date="2016-10" db="EMBL/GenBank/DDBJ databases">
        <authorList>
            <person name="de Groot N.N."/>
        </authorList>
    </citation>
    <scope>NUCLEOTIDE SEQUENCE [LARGE SCALE GENOMIC DNA]</scope>
    <source>
        <strain evidence="5 6">CGMCC 1.9157</strain>
    </source>
</reference>
<feature type="region of interest" description="Disordered" evidence="3">
    <location>
        <begin position="87"/>
        <end position="108"/>
    </location>
</feature>
<organism evidence="5 6">
    <name type="scientific">Cohaesibacter marisflavi</name>
    <dbReference type="NCBI Taxonomy" id="655353"/>
    <lineage>
        <taxon>Bacteria</taxon>
        <taxon>Pseudomonadati</taxon>
        <taxon>Pseudomonadota</taxon>
        <taxon>Alphaproteobacteria</taxon>
        <taxon>Hyphomicrobiales</taxon>
        <taxon>Cohaesibacteraceae</taxon>
    </lineage>
</organism>
<keyword evidence="6" id="KW-1185">Reference proteome</keyword>
<evidence type="ECO:0000256" key="3">
    <source>
        <dbReference type="SAM" id="MobiDB-lite"/>
    </source>
</evidence>
<comment type="similarity">
    <text evidence="1">Belongs to the MobA/MobL family.</text>
</comment>
<dbReference type="RefSeq" id="WP_175528202.1">
    <property type="nucleotide sequence ID" value="NZ_FOVR01000017.1"/>
</dbReference>
<dbReference type="Gene3D" id="3.30.930.30">
    <property type="match status" value="1"/>
</dbReference>
<gene>
    <name evidence="5" type="ORF">SAMN04488056_1174</name>
</gene>
<evidence type="ECO:0000256" key="2">
    <source>
        <dbReference type="ARBA" id="ARBA00022971"/>
    </source>
</evidence>
<evidence type="ECO:0000256" key="1">
    <source>
        <dbReference type="ARBA" id="ARBA00010873"/>
    </source>
</evidence>
<dbReference type="AlphaFoldDB" id="A0A1I5LHN3"/>
<dbReference type="Pfam" id="PF03389">
    <property type="entry name" value="MobA_MobL"/>
    <property type="match status" value="1"/>
</dbReference>
<evidence type="ECO:0000259" key="4">
    <source>
        <dbReference type="Pfam" id="PF03389"/>
    </source>
</evidence>